<proteinExistence type="predicted"/>
<evidence type="ECO:0000313" key="3">
    <source>
        <dbReference type="EMBL" id="QJA81921.1"/>
    </source>
</evidence>
<dbReference type="EMBL" id="MT142474">
    <property type="protein sequence ID" value="QJA81921.1"/>
    <property type="molecule type" value="Genomic_DNA"/>
</dbReference>
<name>A0A6M3XK86_9ZZZZ</name>
<reference evidence="4" key="1">
    <citation type="submission" date="2020-03" db="EMBL/GenBank/DDBJ databases">
        <title>The deep terrestrial virosphere.</title>
        <authorList>
            <person name="Holmfeldt K."/>
            <person name="Nilsson E."/>
            <person name="Simone D."/>
            <person name="Lopez-Fernandez M."/>
            <person name="Wu X."/>
            <person name="de Brujin I."/>
            <person name="Lundin D."/>
            <person name="Andersson A."/>
            <person name="Bertilsson S."/>
            <person name="Dopson M."/>
        </authorList>
    </citation>
    <scope>NUCLEOTIDE SEQUENCE</scope>
    <source>
        <strain evidence="3">MM415A00473</strain>
        <strain evidence="2">MM415B00199</strain>
        <strain evidence="4">TM448B01064</strain>
    </source>
</reference>
<gene>
    <name evidence="3" type="ORF">MM415A00473_0015</name>
    <name evidence="2" type="ORF">MM415B00199_0058</name>
    <name evidence="4" type="ORF">TM448B01064_0007</name>
</gene>
<evidence type="ECO:0000313" key="2">
    <source>
        <dbReference type="EMBL" id="QJA67603.1"/>
    </source>
</evidence>
<sequence length="158" mass="18186">MKCSRVGCKNNLTPPLKGPVKYCKDPQCVKERSRERSRLQVKRHGKRPGPPFICAGCGKLCQSPDGRKRKYCQAPECQQKRVSDNNVAAREKKKRANPIIRKRSEEPDCDARMKNFDRGTQEGFRKYMESNPVYFKAIFPRQTIAEAWRAVNASGVRR</sequence>
<evidence type="ECO:0000256" key="1">
    <source>
        <dbReference type="SAM" id="MobiDB-lite"/>
    </source>
</evidence>
<dbReference type="EMBL" id="MT144698">
    <property type="protein sequence ID" value="QJH97707.1"/>
    <property type="molecule type" value="Genomic_DNA"/>
</dbReference>
<evidence type="ECO:0000313" key="4">
    <source>
        <dbReference type="EMBL" id="QJH97707.1"/>
    </source>
</evidence>
<dbReference type="EMBL" id="MT141573">
    <property type="protein sequence ID" value="QJA67603.1"/>
    <property type="molecule type" value="Genomic_DNA"/>
</dbReference>
<accession>A0A6M3XK86</accession>
<organism evidence="4">
    <name type="scientific">viral metagenome</name>
    <dbReference type="NCBI Taxonomy" id="1070528"/>
    <lineage>
        <taxon>unclassified sequences</taxon>
        <taxon>metagenomes</taxon>
        <taxon>organismal metagenomes</taxon>
    </lineage>
</organism>
<dbReference type="AlphaFoldDB" id="A0A6M3XK86"/>
<protein>
    <submittedName>
        <fullName evidence="4">Uncharacterized protein</fullName>
    </submittedName>
</protein>
<feature type="region of interest" description="Disordered" evidence="1">
    <location>
        <begin position="83"/>
        <end position="107"/>
    </location>
</feature>